<reference evidence="1 2" key="1">
    <citation type="submission" date="2020-02" db="EMBL/GenBank/DDBJ databases">
        <title>Fructobacillus sp. isolated from paper mulberry of Taiwan.</title>
        <authorList>
            <person name="Lin S.-T."/>
        </authorList>
    </citation>
    <scope>NUCLEOTIDE SEQUENCE [LARGE SCALE GENOMIC DNA]</scope>
    <source>
        <strain evidence="1 2">S1-1</strain>
    </source>
</reference>
<name>A0ABS5QWB8_9LACO</name>
<keyword evidence="2" id="KW-1185">Reference proteome</keyword>
<dbReference type="EMBL" id="JAAMFL010000003">
    <property type="protein sequence ID" value="MBS9337222.1"/>
    <property type="molecule type" value="Genomic_DNA"/>
</dbReference>
<dbReference type="Gene3D" id="3.90.280.10">
    <property type="entry name" value="PEBP-like"/>
    <property type="match status" value="1"/>
</dbReference>
<dbReference type="NCBIfam" id="TIGR00481">
    <property type="entry name" value="YbhB/YbcL family Raf kinase inhibitor-like protein"/>
    <property type="match status" value="1"/>
</dbReference>
<dbReference type="InterPro" id="IPR005247">
    <property type="entry name" value="YbhB_YbcL/LppC-like"/>
</dbReference>
<dbReference type="GO" id="GO:0004860">
    <property type="term" value="F:protein kinase inhibitor activity"/>
    <property type="evidence" value="ECO:0007669"/>
    <property type="project" value="UniProtKB-KW"/>
</dbReference>
<dbReference type="RefSeq" id="WP_213820940.1">
    <property type="nucleotide sequence ID" value="NZ_JAAMFL010000003.1"/>
</dbReference>
<dbReference type="CDD" id="cd00865">
    <property type="entry name" value="PEBP_bact_arch"/>
    <property type="match status" value="1"/>
</dbReference>
<dbReference type="InterPro" id="IPR008914">
    <property type="entry name" value="PEBP"/>
</dbReference>
<evidence type="ECO:0000313" key="2">
    <source>
        <dbReference type="Proteomes" id="UP001519503"/>
    </source>
</evidence>
<evidence type="ECO:0000313" key="1">
    <source>
        <dbReference type="EMBL" id="MBS9337222.1"/>
    </source>
</evidence>
<dbReference type="Proteomes" id="UP001519503">
    <property type="component" value="Unassembled WGS sequence"/>
</dbReference>
<protein>
    <submittedName>
        <fullName evidence="1">YbhB/YbcL family Raf kinase inhibitor-like protein</fullName>
    </submittedName>
</protein>
<dbReference type="InterPro" id="IPR036610">
    <property type="entry name" value="PEBP-like_sf"/>
</dbReference>
<dbReference type="PANTHER" id="PTHR30289:SF1">
    <property type="entry name" value="PEBP (PHOSPHATIDYLETHANOLAMINE-BINDING PROTEIN) FAMILY PROTEIN"/>
    <property type="match status" value="1"/>
</dbReference>
<keyword evidence="1" id="KW-0649">Protein kinase inhibitor</keyword>
<gene>
    <name evidence="1" type="ORF">G6R30_01915</name>
</gene>
<proteinExistence type="predicted"/>
<dbReference type="PANTHER" id="PTHR30289">
    <property type="entry name" value="UNCHARACTERIZED PROTEIN YBCL-RELATED"/>
    <property type="match status" value="1"/>
</dbReference>
<accession>A0ABS5QWB8</accession>
<sequence>MKLKQFDGYLPDQFGKYAADQDKEEGVPVCSLPISISDLPAGTKDLVVTFIDYDAVPVCGFPFIHWLATNFGPVTSIPADASRQDQSICQDSNSFASKFYPDYSERIVYRYGGPMPPDKDHDYTLTVYALDEKLNLTEGYYLNDLLKAMKGHVLAQTAVPVLAKA</sequence>
<comment type="caution">
    <text evidence="1">The sequence shown here is derived from an EMBL/GenBank/DDBJ whole genome shotgun (WGS) entry which is preliminary data.</text>
</comment>
<dbReference type="SUPFAM" id="SSF49777">
    <property type="entry name" value="PEBP-like"/>
    <property type="match status" value="1"/>
</dbReference>
<organism evidence="1 2">
    <name type="scientific">Fructobacillus parabroussonetiae</name>
    <dbReference type="NCBI Taxonomy" id="2713174"/>
    <lineage>
        <taxon>Bacteria</taxon>
        <taxon>Bacillati</taxon>
        <taxon>Bacillota</taxon>
        <taxon>Bacilli</taxon>
        <taxon>Lactobacillales</taxon>
        <taxon>Lactobacillaceae</taxon>
        <taxon>Fructobacillus</taxon>
    </lineage>
</organism>
<dbReference type="Pfam" id="PF01161">
    <property type="entry name" value="PBP"/>
    <property type="match status" value="1"/>
</dbReference>